<evidence type="ECO:0000256" key="8">
    <source>
        <dbReference type="ARBA" id="ARBA00022989"/>
    </source>
</evidence>
<keyword evidence="8 10" id="KW-1133">Transmembrane helix</keyword>
<feature type="transmembrane region" description="Helical" evidence="10">
    <location>
        <begin position="29"/>
        <end position="51"/>
    </location>
</feature>
<dbReference type="Gene3D" id="1.10.287.130">
    <property type="match status" value="1"/>
</dbReference>
<evidence type="ECO:0000256" key="10">
    <source>
        <dbReference type="SAM" id="Phobius"/>
    </source>
</evidence>
<dbReference type="InterPro" id="IPR003661">
    <property type="entry name" value="HisK_dim/P_dom"/>
</dbReference>
<proteinExistence type="predicted"/>
<keyword evidence="5" id="KW-0808">Transferase</keyword>
<evidence type="ECO:0000256" key="7">
    <source>
        <dbReference type="ARBA" id="ARBA00022777"/>
    </source>
</evidence>
<evidence type="ECO:0000256" key="1">
    <source>
        <dbReference type="ARBA" id="ARBA00000085"/>
    </source>
</evidence>
<dbReference type="CDD" id="cd00075">
    <property type="entry name" value="HATPase"/>
    <property type="match status" value="1"/>
</dbReference>
<dbReference type="AlphaFoldDB" id="A0A6J4SR53"/>
<feature type="transmembrane region" description="Helical" evidence="10">
    <location>
        <begin position="92"/>
        <end position="110"/>
    </location>
</feature>
<dbReference type="FunFam" id="3.30.565.10:FF:000006">
    <property type="entry name" value="Sensor histidine kinase WalK"/>
    <property type="match status" value="1"/>
</dbReference>
<dbReference type="GO" id="GO:0005886">
    <property type="term" value="C:plasma membrane"/>
    <property type="evidence" value="ECO:0007669"/>
    <property type="project" value="UniProtKB-SubCell"/>
</dbReference>
<dbReference type="InterPro" id="IPR003594">
    <property type="entry name" value="HATPase_dom"/>
</dbReference>
<dbReference type="CDD" id="cd00082">
    <property type="entry name" value="HisKA"/>
    <property type="match status" value="1"/>
</dbReference>
<dbReference type="Pfam" id="PF02518">
    <property type="entry name" value="HATPase_c"/>
    <property type="match status" value="1"/>
</dbReference>
<keyword evidence="10" id="KW-0472">Membrane</keyword>
<dbReference type="SMART" id="SM00387">
    <property type="entry name" value="HATPase_c"/>
    <property type="match status" value="1"/>
</dbReference>
<evidence type="ECO:0000256" key="6">
    <source>
        <dbReference type="ARBA" id="ARBA00022692"/>
    </source>
</evidence>
<accession>A0A6J4SR53</accession>
<keyword evidence="6 10" id="KW-0812">Transmembrane</keyword>
<organism evidence="13">
    <name type="scientific">uncultured Solirubrobacteraceae bacterium</name>
    <dbReference type="NCBI Taxonomy" id="1162706"/>
    <lineage>
        <taxon>Bacteria</taxon>
        <taxon>Bacillati</taxon>
        <taxon>Actinomycetota</taxon>
        <taxon>Thermoleophilia</taxon>
        <taxon>Solirubrobacterales</taxon>
        <taxon>Solirubrobacteraceae</taxon>
        <taxon>environmental samples</taxon>
    </lineage>
</organism>
<dbReference type="InterPro" id="IPR050736">
    <property type="entry name" value="Sensor_HK_Regulatory"/>
</dbReference>
<keyword evidence="4" id="KW-0597">Phosphoprotein</keyword>
<sequence>MRRGLAFAVLAAAFGGGLAAAVHGSAAGITSLLILLPLGCATVFAAHAIVAARTRIGGLRRQFGLLAAVAAAQLAIAVGVFVELMFVSRHDAFFAVLVAGFTGTLSLWAGRLLGRRALTDVEAVRTTLGAVGQGRRDVRTNLAGHDELARLGADVDAMVSTLAFEERARRGLIASISHDLRTPLTSLRLLVDAIDDDLVADAAMRRDYLRRISTNVHALSALIEDLFELSRLESGDIRWTMERVMLDELVQETIDAMRPHADARAVAVHAELAPRLAAAQANPEQIQRVLFNLIQNAIRHTPADGSVVVRAAPATEGAIEIEVADTGTGIAGDKRDRVFEPFFRGTDHDTRSDDGAGLGLSISRAIIEAHGGRIWLADAASGTSVRFRLPSVAGQPAR</sequence>
<dbReference type="Pfam" id="PF00512">
    <property type="entry name" value="HisKA"/>
    <property type="match status" value="1"/>
</dbReference>
<dbReference type="PROSITE" id="PS50109">
    <property type="entry name" value="HIS_KIN"/>
    <property type="match status" value="1"/>
</dbReference>
<dbReference type="InterPro" id="IPR036890">
    <property type="entry name" value="HATPase_C_sf"/>
</dbReference>
<dbReference type="PRINTS" id="PR00344">
    <property type="entry name" value="BCTRLSENSOR"/>
</dbReference>
<evidence type="ECO:0000256" key="9">
    <source>
        <dbReference type="ARBA" id="ARBA00023012"/>
    </source>
</evidence>
<dbReference type="PANTHER" id="PTHR43711:SF1">
    <property type="entry name" value="HISTIDINE KINASE 1"/>
    <property type="match status" value="1"/>
</dbReference>
<keyword evidence="7 13" id="KW-0418">Kinase</keyword>
<evidence type="ECO:0000256" key="2">
    <source>
        <dbReference type="ARBA" id="ARBA00004236"/>
    </source>
</evidence>
<dbReference type="GO" id="GO:0000155">
    <property type="term" value="F:phosphorelay sensor kinase activity"/>
    <property type="evidence" value="ECO:0007669"/>
    <property type="project" value="InterPro"/>
</dbReference>
<comment type="subcellular location">
    <subcellularLocation>
        <location evidence="2">Cell membrane</location>
    </subcellularLocation>
</comment>
<dbReference type="SUPFAM" id="SSF47384">
    <property type="entry name" value="Homodimeric domain of signal transducing histidine kinase"/>
    <property type="match status" value="1"/>
</dbReference>
<feature type="transmembrane region" description="Helical" evidence="10">
    <location>
        <begin position="63"/>
        <end position="86"/>
    </location>
</feature>
<dbReference type="InterPro" id="IPR036097">
    <property type="entry name" value="HisK_dim/P_sf"/>
</dbReference>
<dbReference type="InterPro" id="IPR004358">
    <property type="entry name" value="Sig_transdc_His_kin-like_C"/>
</dbReference>
<gene>
    <name evidence="13" type="ORF">AVDCRST_MAG67-2287</name>
</gene>
<comment type="catalytic activity">
    <reaction evidence="1">
        <text>ATP + protein L-histidine = ADP + protein N-phospho-L-histidine.</text>
        <dbReference type="EC" id="2.7.13.3"/>
    </reaction>
</comment>
<reference evidence="13" key="1">
    <citation type="submission" date="2020-02" db="EMBL/GenBank/DDBJ databases">
        <authorList>
            <person name="Meier V. D."/>
        </authorList>
    </citation>
    <scope>NUCLEOTIDE SEQUENCE</scope>
    <source>
        <strain evidence="13">AVDCRST_MAG67</strain>
    </source>
</reference>
<dbReference type="Gene3D" id="3.30.565.10">
    <property type="entry name" value="Histidine kinase-like ATPase, C-terminal domain"/>
    <property type="match status" value="1"/>
</dbReference>
<dbReference type="PROSITE" id="PS50885">
    <property type="entry name" value="HAMP"/>
    <property type="match status" value="1"/>
</dbReference>
<feature type="domain" description="HAMP" evidence="12">
    <location>
        <begin position="115"/>
        <end position="167"/>
    </location>
</feature>
<name>A0A6J4SR53_9ACTN</name>
<dbReference type="SUPFAM" id="SSF55874">
    <property type="entry name" value="ATPase domain of HSP90 chaperone/DNA topoisomerase II/histidine kinase"/>
    <property type="match status" value="1"/>
</dbReference>
<dbReference type="SMART" id="SM00388">
    <property type="entry name" value="HisKA"/>
    <property type="match status" value="1"/>
</dbReference>
<evidence type="ECO:0000313" key="13">
    <source>
        <dbReference type="EMBL" id="CAA9503038.1"/>
    </source>
</evidence>
<dbReference type="InterPro" id="IPR005467">
    <property type="entry name" value="His_kinase_dom"/>
</dbReference>
<evidence type="ECO:0000256" key="5">
    <source>
        <dbReference type="ARBA" id="ARBA00022679"/>
    </source>
</evidence>
<dbReference type="EMBL" id="CADCVQ010000087">
    <property type="protein sequence ID" value="CAA9503038.1"/>
    <property type="molecule type" value="Genomic_DNA"/>
</dbReference>
<dbReference type="PANTHER" id="PTHR43711">
    <property type="entry name" value="TWO-COMPONENT HISTIDINE KINASE"/>
    <property type="match status" value="1"/>
</dbReference>
<evidence type="ECO:0000256" key="3">
    <source>
        <dbReference type="ARBA" id="ARBA00012438"/>
    </source>
</evidence>
<dbReference type="InterPro" id="IPR003660">
    <property type="entry name" value="HAMP_dom"/>
</dbReference>
<dbReference type="EC" id="2.7.13.3" evidence="3"/>
<keyword evidence="9" id="KW-0902">Two-component regulatory system</keyword>
<evidence type="ECO:0000259" key="12">
    <source>
        <dbReference type="PROSITE" id="PS50885"/>
    </source>
</evidence>
<protein>
    <recommendedName>
        <fullName evidence="3">histidine kinase</fullName>
        <ecNumber evidence="3">2.7.13.3</ecNumber>
    </recommendedName>
</protein>
<evidence type="ECO:0000259" key="11">
    <source>
        <dbReference type="PROSITE" id="PS50109"/>
    </source>
</evidence>
<evidence type="ECO:0000256" key="4">
    <source>
        <dbReference type="ARBA" id="ARBA00022553"/>
    </source>
</evidence>
<feature type="domain" description="Histidine kinase" evidence="11">
    <location>
        <begin position="175"/>
        <end position="393"/>
    </location>
</feature>